<sequence length="59" mass="6404">MAPRPRTLFLPFEDAAASELDPFLAEIDRAVDAGFLAELEDVLDRAARAVLPDPAPALR</sequence>
<gene>
    <name evidence="1" type="ordered locus">A2cp1_2089</name>
</gene>
<accession>B8J8D1</accession>
<dbReference type="Proteomes" id="UP000007089">
    <property type="component" value="Chromosome"/>
</dbReference>
<organism evidence="1 2">
    <name type="scientific">Anaeromyxobacter dehalogenans (strain ATCC BAA-258 / DSM 21875 / 2CP-1)</name>
    <dbReference type="NCBI Taxonomy" id="455488"/>
    <lineage>
        <taxon>Bacteria</taxon>
        <taxon>Pseudomonadati</taxon>
        <taxon>Myxococcota</taxon>
        <taxon>Myxococcia</taxon>
        <taxon>Myxococcales</taxon>
        <taxon>Cystobacterineae</taxon>
        <taxon>Anaeromyxobacteraceae</taxon>
        <taxon>Anaeromyxobacter</taxon>
    </lineage>
</organism>
<dbReference type="AlphaFoldDB" id="B8J8D1"/>
<dbReference type="KEGG" id="acp:A2cp1_2089"/>
<protein>
    <submittedName>
        <fullName evidence="1">Uncharacterized protein</fullName>
    </submittedName>
</protein>
<dbReference type="RefSeq" id="WP_012526033.1">
    <property type="nucleotide sequence ID" value="NC_011891.1"/>
</dbReference>
<keyword evidence="2" id="KW-1185">Reference proteome</keyword>
<evidence type="ECO:0000313" key="1">
    <source>
        <dbReference type="EMBL" id="ACL65430.1"/>
    </source>
</evidence>
<evidence type="ECO:0000313" key="2">
    <source>
        <dbReference type="Proteomes" id="UP000007089"/>
    </source>
</evidence>
<proteinExistence type="predicted"/>
<dbReference type="EMBL" id="CP001359">
    <property type="protein sequence ID" value="ACL65430.1"/>
    <property type="molecule type" value="Genomic_DNA"/>
</dbReference>
<dbReference type="HOGENOM" id="CLU_2950078_0_0_7"/>
<reference evidence="1" key="1">
    <citation type="submission" date="2009-01" db="EMBL/GenBank/DDBJ databases">
        <title>Complete sequence of Anaeromyxobacter dehalogenans 2CP-1.</title>
        <authorList>
            <consortium name="US DOE Joint Genome Institute"/>
            <person name="Lucas S."/>
            <person name="Copeland A."/>
            <person name="Lapidus A."/>
            <person name="Glavina del Rio T."/>
            <person name="Dalin E."/>
            <person name="Tice H."/>
            <person name="Bruce D."/>
            <person name="Goodwin L."/>
            <person name="Pitluck S."/>
            <person name="Saunders E."/>
            <person name="Brettin T."/>
            <person name="Detter J.C."/>
            <person name="Han C."/>
            <person name="Larimer F."/>
            <person name="Land M."/>
            <person name="Hauser L."/>
            <person name="Kyrpides N."/>
            <person name="Ovchinnikova G."/>
            <person name="Beliaev A.S."/>
            <person name="Richardson P."/>
        </authorList>
    </citation>
    <scope>NUCLEOTIDE SEQUENCE</scope>
    <source>
        <strain evidence="1">2CP-1</strain>
    </source>
</reference>
<name>B8J8D1_ANAD2</name>